<gene>
    <name evidence="1" type="ORF">LL253_13320</name>
</gene>
<dbReference type="EMBL" id="JAJGNP010000011">
    <property type="protein sequence ID" value="MCC4233666.1"/>
    <property type="molecule type" value="Genomic_DNA"/>
</dbReference>
<keyword evidence="2" id="KW-1185">Reference proteome</keyword>
<accession>A0ABS8H834</accession>
<dbReference type="CDD" id="cd10935">
    <property type="entry name" value="CE4_WalW"/>
    <property type="match status" value="1"/>
</dbReference>
<dbReference type="Gene3D" id="3.20.20.370">
    <property type="entry name" value="Glycoside hydrolase/deacetylase"/>
    <property type="match status" value="1"/>
</dbReference>
<comment type="caution">
    <text evidence="1">The sequence shown here is derived from an EMBL/GenBank/DDBJ whole genome shotgun (WGS) entry which is preliminary data.</text>
</comment>
<sequence>MIASSHDGNLLLPPLDRDRIRLEPGFGTRFMLFVDTEEEFDWDGPFRRTGHCVTALEGLARGQAYFQSAGVKPIYVTDYPIVESEKAVALLGQWRADGSADLGAHLHPWVNPPHLEEVNAANSYVGFLPEAIERAKLDALCNQMEARFGARPICYRAGRYGVGPHSARLLEEAGFRLDTSVRSRFDYSEQHGPDFQGLPQCPYWAAPGRSLIELPLSTAFVGLARGGGEALYRAAHRVRPLAGVLSRARLISRVPLTPEGVPVRDAIAAIDALIEEGVQLLNFSFHSPTLAPGHTPYVRSEADLTDFYKWWDAVLAHMARRGVAPASLDELLAAVPPRAEACKAA</sequence>
<evidence type="ECO:0000313" key="2">
    <source>
        <dbReference type="Proteomes" id="UP001198830"/>
    </source>
</evidence>
<dbReference type="SUPFAM" id="SSF88713">
    <property type="entry name" value="Glycoside hydrolase/deacetylase"/>
    <property type="match status" value="1"/>
</dbReference>
<dbReference type="Proteomes" id="UP001198830">
    <property type="component" value="Unassembled WGS sequence"/>
</dbReference>
<evidence type="ECO:0000313" key="1">
    <source>
        <dbReference type="EMBL" id="MCC4233666.1"/>
    </source>
</evidence>
<reference evidence="1 2" key="1">
    <citation type="submission" date="2021-10" db="EMBL/GenBank/DDBJ databases">
        <title>The diversity and Nitrogen Metabolism of Culturable Nitrate-Utilizing Bacteria Within the Oxygen Minimum Zone of the Changjiang (Yangtze River)Estuary.</title>
        <authorList>
            <person name="Zhang D."/>
            <person name="Zheng J."/>
            <person name="Liu S."/>
            <person name="He W."/>
        </authorList>
    </citation>
    <scope>NUCLEOTIDE SEQUENCE [LARGE SCALE GENOMIC DNA]</scope>
    <source>
        <strain evidence="1 2">FXH275-2</strain>
    </source>
</reference>
<protein>
    <submittedName>
        <fullName evidence="1">Polysaccharide deacetylase family protein</fullName>
    </submittedName>
</protein>
<name>A0ABS8H834_9SPHN</name>
<proteinExistence type="predicted"/>
<organism evidence="1 2">
    <name type="scientific">Sphingobium soli</name>
    <dbReference type="NCBI Taxonomy" id="1591116"/>
    <lineage>
        <taxon>Bacteria</taxon>
        <taxon>Pseudomonadati</taxon>
        <taxon>Pseudomonadota</taxon>
        <taxon>Alphaproteobacteria</taxon>
        <taxon>Sphingomonadales</taxon>
        <taxon>Sphingomonadaceae</taxon>
        <taxon>Sphingobium</taxon>
    </lineage>
</organism>
<dbReference type="InterPro" id="IPR011330">
    <property type="entry name" value="Glyco_hydro/deAcase_b/a-brl"/>
</dbReference>
<dbReference type="RefSeq" id="WP_228227482.1">
    <property type="nucleotide sequence ID" value="NZ_JAJGNP010000011.1"/>
</dbReference>